<accession>A0A0G4H9J7</accession>
<dbReference type="EMBL" id="CDMZ01002049">
    <property type="protein sequence ID" value="CEM40494.1"/>
    <property type="molecule type" value="Genomic_DNA"/>
</dbReference>
<feature type="region of interest" description="Disordered" evidence="1">
    <location>
        <begin position="1"/>
        <end position="71"/>
    </location>
</feature>
<evidence type="ECO:0000256" key="1">
    <source>
        <dbReference type="SAM" id="MobiDB-lite"/>
    </source>
</evidence>
<feature type="compositionally biased region" description="Basic and acidic residues" evidence="1">
    <location>
        <begin position="55"/>
        <end position="71"/>
    </location>
</feature>
<feature type="compositionally biased region" description="Polar residues" evidence="1">
    <location>
        <begin position="1"/>
        <end position="10"/>
    </location>
</feature>
<proteinExistence type="predicted"/>
<organism evidence="2">
    <name type="scientific">Chromera velia CCMP2878</name>
    <dbReference type="NCBI Taxonomy" id="1169474"/>
    <lineage>
        <taxon>Eukaryota</taxon>
        <taxon>Sar</taxon>
        <taxon>Alveolata</taxon>
        <taxon>Colpodellida</taxon>
        <taxon>Chromeraceae</taxon>
        <taxon>Chromera</taxon>
    </lineage>
</organism>
<gene>
    <name evidence="2" type="ORF">Cvel_25349</name>
</gene>
<dbReference type="VEuPathDB" id="CryptoDB:Cvel_25349"/>
<name>A0A0G4H9J7_9ALVE</name>
<feature type="compositionally biased region" description="Low complexity" evidence="1">
    <location>
        <begin position="24"/>
        <end position="43"/>
    </location>
</feature>
<evidence type="ECO:0000313" key="2">
    <source>
        <dbReference type="EMBL" id="CEM40494.1"/>
    </source>
</evidence>
<sequence length="141" mass="15170">MTHLSRSLSSRPERGQLREKKHSSLPFSSAAPSPPAVAASESAGEIHAVPPPAAAEDRRQKTPEGVHKEETQGALHDLRFWRLLEAPSKMHGLCVGGGALQPSYVCRRDEFIIGAAEAFGASVSVLRSRWSTYGFVAARAP</sequence>
<protein>
    <submittedName>
        <fullName evidence="2">Uncharacterized protein</fullName>
    </submittedName>
</protein>
<dbReference type="AlphaFoldDB" id="A0A0G4H9J7"/>
<reference evidence="2" key="1">
    <citation type="submission" date="2014-11" db="EMBL/GenBank/DDBJ databases">
        <authorList>
            <person name="Otto D Thomas"/>
            <person name="Naeem Raeece"/>
        </authorList>
    </citation>
    <scope>NUCLEOTIDE SEQUENCE</scope>
</reference>